<protein>
    <submittedName>
        <fullName evidence="2">Uncharacterized protein</fullName>
    </submittedName>
</protein>
<organism evidence="2 3">
    <name type="scientific">Malus baccata</name>
    <name type="common">Siberian crab apple</name>
    <name type="synonym">Pyrus baccata</name>
    <dbReference type="NCBI Taxonomy" id="106549"/>
    <lineage>
        <taxon>Eukaryota</taxon>
        <taxon>Viridiplantae</taxon>
        <taxon>Streptophyta</taxon>
        <taxon>Embryophyta</taxon>
        <taxon>Tracheophyta</taxon>
        <taxon>Spermatophyta</taxon>
        <taxon>Magnoliopsida</taxon>
        <taxon>eudicotyledons</taxon>
        <taxon>Gunneridae</taxon>
        <taxon>Pentapetalae</taxon>
        <taxon>rosids</taxon>
        <taxon>fabids</taxon>
        <taxon>Rosales</taxon>
        <taxon>Rosaceae</taxon>
        <taxon>Amygdaloideae</taxon>
        <taxon>Maleae</taxon>
        <taxon>Malus</taxon>
    </lineage>
</organism>
<feature type="compositionally biased region" description="Basic and acidic residues" evidence="1">
    <location>
        <begin position="48"/>
        <end position="60"/>
    </location>
</feature>
<evidence type="ECO:0000313" key="2">
    <source>
        <dbReference type="EMBL" id="TQD71405.1"/>
    </source>
</evidence>
<name>A0A540KB08_MALBA</name>
<gene>
    <name evidence="2" type="ORF">C1H46_043053</name>
</gene>
<dbReference type="Proteomes" id="UP000315295">
    <property type="component" value="Unassembled WGS sequence"/>
</dbReference>
<evidence type="ECO:0000313" key="3">
    <source>
        <dbReference type="Proteomes" id="UP000315295"/>
    </source>
</evidence>
<keyword evidence="3" id="KW-1185">Reference proteome</keyword>
<reference evidence="2 3" key="1">
    <citation type="journal article" date="2019" name="G3 (Bethesda)">
        <title>Sequencing of a Wild Apple (Malus baccata) Genome Unravels the Differences Between Cultivated and Wild Apple Species Regarding Disease Resistance and Cold Tolerance.</title>
        <authorList>
            <person name="Chen X."/>
        </authorList>
    </citation>
    <scope>NUCLEOTIDE SEQUENCE [LARGE SCALE GENOMIC DNA]</scope>
    <source>
        <strain evidence="3">cv. Shandingzi</strain>
        <tissue evidence="2">Leaves</tissue>
    </source>
</reference>
<sequence>MTTPSDADDLESESAEESSLAALLKSFGGGEGFETGEERRWFGTTGGDGDHLNSDEELGKAEISIDEN</sequence>
<evidence type="ECO:0000256" key="1">
    <source>
        <dbReference type="SAM" id="MobiDB-lite"/>
    </source>
</evidence>
<proteinExistence type="predicted"/>
<comment type="caution">
    <text evidence="2">The sequence shown here is derived from an EMBL/GenBank/DDBJ whole genome shotgun (WGS) entry which is preliminary data.</text>
</comment>
<dbReference type="EMBL" id="VIEB01001557">
    <property type="protein sequence ID" value="TQD71405.1"/>
    <property type="molecule type" value="Genomic_DNA"/>
</dbReference>
<accession>A0A540KB08</accession>
<dbReference type="AlphaFoldDB" id="A0A540KB08"/>
<feature type="region of interest" description="Disordered" evidence="1">
    <location>
        <begin position="26"/>
        <end position="68"/>
    </location>
</feature>